<feature type="region of interest" description="Disordered" evidence="1">
    <location>
        <begin position="306"/>
        <end position="326"/>
    </location>
</feature>
<feature type="compositionally biased region" description="Basic and acidic residues" evidence="1">
    <location>
        <begin position="114"/>
        <end position="142"/>
    </location>
</feature>
<proteinExistence type="predicted"/>
<gene>
    <name evidence="2" type="ORF">ES288_D05G192200v1</name>
</gene>
<accession>A0A5D2CJJ7</accession>
<organism evidence="2 3">
    <name type="scientific">Gossypium darwinii</name>
    <name type="common">Darwin's cotton</name>
    <name type="synonym">Gossypium barbadense var. darwinii</name>
    <dbReference type="NCBI Taxonomy" id="34276"/>
    <lineage>
        <taxon>Eukaryota</taxon>
        <taxon>Viridiplantae</taxon>
        <taxon>Streptophyta</taxon>
        <taxon>Embryophyta</taxon>
        <taxon>Tracheophyta</taxon>
        <taxon>Spermatophyta</taxon>
        <taxon>Magnoliopsida</taxon>
        <taxon>eudicotyledons</taxon>
        <taxon>Gunneridae</taxon>
        <taxon>Pentapetalae</taxon>
        <taxon>rosids</taxon>
        <taxon>malvids</taxon>
        <taxon>Malvales</taxon>
        <taxon>Malvaceae</taxon>
        <taxon>Malvoideae</taxon>
        <taxon>Gossypium</taxon>
    </lineage>
</organism>
<dbReference type="PANTHER" id="PTHR35132">
    <property type="entry name" value="SERINE/ARGININE REPETITIVE MATRIX-LIKE PROTEIN"/>
    <property type="match status" value="1"/>
</dbReference>
<evidence type="ECO:0000313" key="2">
    <source>
        <dbReference type="EMBL" id="TYG68940.1"/>
    </source>
</evidence>
<name>A0A5D2CJJ7_GOSDA</name>
<feature type="region of interest" description="Disordered" evidence="1">
    <location>
        <begin position="67"/>
        <end position="271"/>
    </location>
</feature>
<feature type="compositionally biased region" description="Basic and acidic residues" evidence="1">
    <location>
        <begin position="243"/>
        <end position="258"/>
    </location>
</feature>
<keyword evidence="3" id="KW-1185">Reference proteome</keyword>
<reference evidence="2 3" key="1">
    <citation type="submission" date="2019-06" db="EMBL/GenBank/DDBJ databases">
        <title>WGS assembly of Gossypium darwinii.</title>
        <authorList>
            <person name="Chen Z.J."/>
            <person name="Sreedasyam A."/>
            <person name="Ando A."/>
            <person name="Song Q."/>
            <person name="De L."/>
            <person name="Hulse-Kemp A."/>
            <person name="Ding M."/>
            <person name="Ye W."/>
            <person name="Kirkbride R."/>
            <person name="Jenkins J."/>
            <person name="Plott C."/>
            <person name="Lovell J."/>
            <person name="Lin Y.-M."/>
            <person name="Vaughn R."/>
            <person name="Liu B."/>
            <person name="Li W."/>
            <person name="Simpson S."/>
            <person name="Scheffler B."/>
            <person name="Saski C."/>
            <person name="Grover C."/>
            <person name="Hu G."/>
            <person name="Conover J."/>
            <person name="Carlson J."/>
            <person name="Shu S."/>
            <person name="Boston L."/>
            <person name="Williams M."/>
            <person name="Peterson D."/>
            <person name="Mcgee K."/>
            <person name="Jones D."/>
            <person name="Wendel J."/>
            <person name="Stelly D."/>
            <person name="Grimwood J."/>
            <person name="Schmutz J."/>
        </authorList>
    </citation>
    <scope>NUCLEOTIDE SEQUENCE [LARGE SCALE GENOMIC DNA]</scope>
    <source>
        <strain evidence="2">1808015.09</strain>
    </source>
</reference>
<feature type="compositionally biased region" description="Polar residues" evidence="1">
    <location>
        <begin position="187"/>
        <end position="201"/>
    </location>
</feature>
<sequence length="340" mass="36956">MESQRTVNKEPKNLSPCSSGRRSSTSSHSSSPEFEFWMVRNPSFPQPDLISADELFVNGVLRPLHLLASKQPEENPLTEQNPPAASEPSLPDQEPEAGPRITSQSLPVLSASKRWRDIFKKEKGKNGSKNQQDKDKEKEKEKKKEKKNQSQSGGSPAELNINIWPFSRSRSAGTSGTRSRMTAGTRKVSSAPCSRSNSAGESKSRKWPSSPSRAGVHLGRSSPVWQVRRGGSAVKSSDVMARTAEKGSGRKEVTETRRGKIGNSGNNNSNKARVLNLNVPMCIGYKHHLNCRIDNNSATVAGIVTDPNGGSGGNGRTNGPNVGSGSNFFNLRNLFSKKVY</sequence>
<dbReference type="PANTHER" id="PTHR35132:SF1">
    <property type="entry name" value="SERINE_ARGININE REPETITIVE MATRIX-LIKE PROTEIN"/>
    <property type="match status" value="1"/>
</dbReference>
<evidence type="ECO:0000313" key="3">
    <source>
        <dbReference type="Proteomes" id="UP000323506"/>
    </source>
</evidence>
<feature type="region of interest" description="Disordered" evidence="1">
    <location>
        <begin position="1"/>
        <end position="33"/>
    </location>
</feature>
<dbReference type="Proteomes" id="UP000323506">
    <property type="component" value="Chromosome D05"/>
</dbReference>
<dbReference type="AlphaFoldDB" id="A0A5D2CJJ7"/>
<dbReference type="EMBL" id="CM017705">
    <property type="protein sequence ID" value="TYG68940.1"/>
    <property type="molecule type" value="Genomic_DNA"/>
</dbReference>
<protein>
    <submittedName>
        <fullName evidence="2">Uncharacterized protein</fullName>
    </submittedName>
</protein>
<feature type="compositionally biased region" description="Low complexity" evidence="1">
    <location>
        <begin position="167"/>
        <end position="180"/>
    </location>
</feature>
<feature type="compositionally biased region" description="Low complexity" evidence="1">
    <location>
        <begin position="15"/>
        <end position="31"/>
    </location>
</feature>
<evidence type="ECO:0000256" key="1">
    <source>
        <dbReference type="SAM" id="MobiDB-lite"/>
    </source>
</evidence>